<dbReference type="PANTHER" id="PTHR47909:SF2">
    <property type="entry name" value="GPI INOSITOL-DEACYLASE"/>
    <property type="match status" value="1"/>
</dbReference>
<evidence type="ECO:0000313" key="3">
    <source>
        <dbReference type="Proteomes" id="UP001363151"/>
    </source>
</evidence>
<evidence type="ECO:0000256" key="1">
    <source>
        <dbReference type="SAM" id="SignalP"/>
    </source>
</evidence>
<reference evidence="2 3" key="1">
    <citation type="submission" date="2024-03" db="EMBL/GenBank/DDBJ databases">
        <title>Aureococcus anophagefferens CCMP1851 and Kratosvirus quantuckense: Draft genome of a second virus-susceptible host strain in the model system.</title>
        <authorList>
            <person name="Chase E."/>
            <person name="Truchon A.R."/>
            <person name="Schepens W."/>
            <person name="Wilhelm S.W."/>
        </authorList>
    </citation>
    <scope>NUCLEOTIDE SEQUENCE [LARGE SCALE GENOMIC DNA]</scope>
    <source>
        <strain evidence="2 3">CCMP1851</strain>
    </source>
</reference>
<dbReference type="Gene3D" id="3.40.50.1820">
    <property type="entry name" value="alpha/beta hydrolase"/>
    <property type="match status" value="1"/>
</dbReference>
<name>A0ABR1GEC9_AURAN</name>
<dbReference type="InterPro" id="IPR029058">
    <property type="entry name" value="AB_hydrolase_fold"/>
</dbReference>
<proteinExistence type="predicted"/>
<dbReference type="EMBL" id="JBBJCI010000032">
    <property type="protein sequence ID" value="KAK7254161.1"/>
    <property type="molecule type" value="Genomic_DNA"/>
</dbReference>
<feature type="signal peptide" evidence="1">
    <location>
        <begin position="1"/>
        <end position="17"/>
    </location>
</feature>
<dbReference type="PANTHER" id="PTHR47909">
    <property type="entry name" value="ALPHA/BETA-HYDROLASES SUPERFAMILY PROTEIN"/>
    <property type="match status" value="1"/>
</dbReference>
<evidence type="ECO:0000313" key="2">
    <source>
        <dbReference type="EMBL" id="KAK7254161.1"/>
    </source>
</evidence>
<gene>
    <name evidence="2" type="ORF">SO694_0000844</name>
</gene>
<protein>
    <submittedName>
        <fullName evidence="2">PGAP1-like protein</fullName>
    </submittedName>
</protein>
<feature type="chain" id="PRO_5047167623" evidence="1">
    <location>
        <begin position="18"/>
        <end position="319"/>
    </location>
</feature>
<keyword evidence="1" id="KW-0732">Signal</keyword>
<comment type="caution">
    <text evidence="2">The sequence shown here is derived from an EMBL/GenBank/DDBJ whole genome shotgun (WGS) entry which is preliminary data.</text>
</comment>
<dbReference type="SUPFAM" id="SSF53474">
    <property type="entry name" value="alpha/beta-Hydrolases"/>
    <property type="match status" value="1"/>
</dbReference>
<keyword evidence="3" id="KW-1185">Reference proteome</keyword>
<dbReference type="Proteomes" id="UP001363151">
    <property type="component" value="Unassembled WGS sequence"/>
</dbReference>
<sequence length="319" mass="32801">MDLRMLLGLAVRTAALSAPTSLAASSARPAVVVVPGFLYGSEDFVGLAEALRRRGVDATVAPIAWWHWIPCLGGRSVRPILERIQCAVDYASSADVVAVEAPAPAYSPLDLWRDFRQTPGGVMAVGGSADPDEFPDVAPCGGFGDAPPPRRACAIVGHSASGWISRIFLSSRTYGGKAYGGSGGRVSKLVTLGSPHAASEGVAFANVAWANREAAPVPALAVAGGGFGGATAESFTTDSYAFCGAPDAETCDGDGVTPVASALDLPGAETLLLEGATLHAPQFPRWLAPQLHDAGVKSGTPWFGDDARLDAWAPFLTDA</sequence>
<organism evidence="2 3">
    <name type="scientific">Aureococcus anophagefferens</name>
    <name type="common">Harmful bloom alga</name>
    <dbReference type="NCBI Taxonomy" id="44056"/>
    <lineage>
        <taxon>Eukaryota</taxon>
        <taxon>Sar</taxon>
        <taxon>Stramenopiles</taxon>
        <taxon>Ochrophyta</taxon>
        <taxon>Pelagophyceae</taxon>
        <taxon>Pelagomonadales</taxon>
        <taxon>Pelagomonadaceae</taxon>
        <taxon>Aureococcus</taxon>
    </lineage>
</organism>
<accession>A0ABR1GEC9</accession>